<sequence length="615" mass="64838" precursor="true">MNATTACRAILYASALALTTPTPALALPRCAELASKPSYGLAGNPAVTRLTATPVPVSAGLAYQPGMGVRSQAQIATEVAYCRVEFVFNSGKSGPADGYDEGQRQAIGIRVGLPLRADDGGAGVWNGKIHNLGSSGCMGHLGPVTAATNAGYAGAVSDGGHQAASPAGNRFDCAFGMNESTGALNIGLIRDFSAEHLLWQTWWSKQLTRTYYGRAAKRTYWSGCSQGGREAHIIAQTIPHEYDGVLGGGAGLWWMRFSLAHAWAGLVIKDVLAPIGKTLTAAHIAATTDAAIDACDMQDGIRDGVLADPRACKWSAKAAVCGSPGASADQCLDTDQADAYDLIRRGPRNRKGELIAFPFEPDSRLPINIDAFYTKQMMQWTLADPDFDPATHLYMDDAHLLAANDRLGITYEDLATLASQRVSDLIDASTPEALGWARAAGTKLLMWTGTADRNIPSRNTIAFYQRTAAYFGTSVSDPTLQSWYRVFLYPGVAHCGGGDGPWPGHPNYGPLFDALVQWVEHGVAPTQILATQHAGGSRAPGPPPTGAGLAVIATRPACAYPHTAIYKGAGSVTDAANFSCGGNLETPDVVEPMATPKFENGTGTVLPPYGRGGRR</sequence>
<reference evidence="11" key="2">
    <citation type="submission" date="2016-04" db="EMBL/GenBank/DDBJ databases">
        <title>First Complete Genome Sequence of a Subdivision 6 Acidobacterium.</title>
        <authorList>
            <person name="Huang S."/>
            <person name="Vieira S."/>
            <person name="Bunk B."/>
            <person name="Riedel T."/>
            <person name="Sproeer C."/>
            <person name="Overmann J."/>
        </authorList>
    </citation>
    <scope>NUCLEOTIDE SEQUENCE [LARGE SCALE GENOMIC DNA]</scope>
    <source>
        <strain evidence="11">DSM 100886 HEG_-6_39</strain>
    </source>
</reference>
<evidence type="ECO:0000313" key="10">
    <source>
        <dbReference type="EMBL" id="AMY09515.1"/>
    </source>
</evidence>
<keyword evidence="3" id="KW-0479">Metal-binding</keyword>
<dbReference type="SUPFAM" id="SSF53474">
    <property type="entry name" value="alpha/beta-Hydrolases"/>
    <property type="match status" value="1"/>
</dbReference>
<dbReference type="GO" id="GO:0052689">
    <property type="term" value="F:carboxylic ester hydrolase activity"/>
    <property type="evidence" value="ECO:0007669"/>
    <property type="project" value="UniProtKB-KW"/>
</dbReference>
<dbReference type="InterPro" id="IPR029058">
    <property type="entry name" value="AB_hydrolase_fold"/>
</dbReference>
<keyword evidence="6" id="KW-0106">Calcium</keyword>
<dbReference type="PANTHER" id="PTHR33938:SF8">
    <property type="entry name" value="CARBOXYLIC ESTER HYDROLASE"/>
    <property type="match status" value="1"/>
</dbReference>
<keyword evidence="5" id="KW-0378">Hydrolase</keyword>
<keyword evidence="4 9" id="KW-0732">Signal</keyword>
<keyword evidence="11" id="KW-1185">Reference proteome</keyword>
<feature type="region of interest" description="Disordered" evidence="8">
    <location>
        <begin position="594"/>
        <end position="615"/>
    </location>
</feature>
<dbReference type="AlphaFoldDB" id="A0A143PLP9"/>
<dbReference type="Pfam" id="PF07519">
    <property type="entry name" value="Tannase"/>
    <property type="match status" value="1"/>
</dbReference>
<evidence type="ECO:0000256" key="9">
    <source>
        <dbReference type="SAM" id="SignalP"/>
    </source>
</evidence>
<dbReference type="KEGG" id="abac:LuPra_02732"/>
<dbReference type="InterPro" id="IPR011118">
    <property type="entry name" value="Tannase/feruloyl_esterase"/>
</dbReference>
<evidence type="ECO:0000256" key="6">
    <source>
        <dbReference type="ARBA" id="ARBA00022837"/>
    </source>
</evidence>
<accession>A0A143PLP9</accession>
<dbReference type="Proteomes" id="UP000076079">
    <property type="component" value="Chromosome"/>
</dbReference>
<comment type="similarity">
    <text evidence="1">Belongs to the tannase family.</text>
</comment>
<evidence type="ECO:0000256" key="4">
    <source>
        <dbReference type="ARBA" id="ARBA00022729"/>
    </source>
</evidence>
<organism evidence="10 11">
    <name type="scientific">Luteitalea pratensis</name>
    <dbReference type="NCBI Taxonomy" id="1855912"/>
    <lineage>
        <taxon>Bacteria</taxon>
        <taxon>Pseudomonadati</taxon>
        <taxon>Acidobacteriota</taxon>
        <taxon>Vicinamibacteria</taxon>
        <taxon>Vicinamibacterales</taxon>
        <taxon>Vicinamibacteraceae</taxon>
        <taxon>Luteitalea</taxon>
    </lineage>
</organism>
<protein>
    <submittedName>
        <fullName evidence="10">Tannase and feruloyl esterase</fullName>
    </submittedName>
</protein>
<reference evidence="10 11" key="1">
    <citation type="journal article" date="2016" name="Genome Announc.">
        <title>First Complete Genome Sequence of a Subdivision 6 Acidobacterium Strain.</title>
        <authorList>
            <person name="Huang S."/>
            <person name="Vieira S."/>
            <person name="Bunk B."/>
            <person name="Riedel T."/>
            <person name="Sproer C."/>
            <person name="Overmann J."/>
        </authorList>
    </citation>
    <scope>NUCLEOTIDE SEQUENCE [LARGE SCALE GENOMIC DNA]</scope>
    <source>
        <strain evidence="11">DSM 100886 HEG_-6_39</strain>
    </source>
</reference>
<gene>
    <name evidence="10" type="ORF">LuPra_02732</name>
</gene>
<name>A0A143PLP9_LUTPR</name>
<proteinExistence type="inferred from homology"/>
<dbReference type="STRING" id="1855912.LuPra_02732"/>
<evidence type="ECO:0000256" key="1">
    <source>
        <dbReference type="ARBA" id="ARBA00006249"/>
    </source>
</evidence>
<keyword evidence="2" id="KW-0719">Serine esterase</keyword>
<evidence type="ECO:0000256" key="8">
    <source>
        <dbReference type="SAM" id="MobiDB-lite"/>
    </source>
</evidence>
<dbReference type="GO" id="GO:0046872">
    <property type="term" value="F:metal ion binding"/>
    <property type="evidence" value="ECO:0007669"/>
    <property type="project" value="UniProtKB-KW"/>
</dbReference>
<feature type="chain" id="PRO_5007511622" evidence="9">
    <location>
        <begin position="27"/>
        <end position="615"/>
    </location>
</feature>
<evidence type="ECO:0000256" key="5">
    <source>
        <dbReference type="ARBA" id="ARBA00022801"/>
    </source>
</evidence>
<evidence type="ECO:0000256" key="3">
    <source>
        <dbReference type="ARBA" id="ARBA00022723"/>
    </source>
</evidence>
<feature type="signal peptide" evidence="9">
    <location>
        <begin position="1"/>
        <end position="26"/>
    </location>
</feature>
<evidence type="ECO:0000256" key="7">
    <source>
        <dbReference type="ARBA" id="ARBA00023157"/>
    </source>
</evidence>
<keyword evidence="7" id="KW-1015">Disulfide bond</keyword>
<evidence type="ECO:0000256" key="2">
    <source>
        <dbReference type="ARBA" id="ARBA00022487"/>
    </source>
</evidence>
<dbReference type="PANTHER" id="PTHR33938">
    <property type="entry name" value="FERULOYL ESTERASE B-RELATED"/>
    <property type="match status" value="1"/>
</dbReference>
<dbReference type="EMBL" id="CP015136">
    <property type="protein sequence ID" value="AMY09515.1"/>
    <property type="molecule type" value="Genomic_DNA"/>
</dbReference>
<evidence type="ECO:0000313" key="11">
    <source>
        <dbReference type="Proteomes" id="UP000076079"/>
    </source>
</evidence>